<evidence type="ECO:0000256" key="8">
    <source>
        <dbReference type="ARBA" id="ARBA00023157"/>
    </source>
</evidence>
<dbReference type="RefSeq" id="WP_154554085.1">
    <property type="nucleotide sequence ID" value="NZ_JAQXUZ010000014.1"/>
</dbReference>
<keyword evidence="6 10" id="KW-0067">ATP-binding</keyword>
<evidence type="ECO:0000256" key="7">
    <source>
        <dbReference type="ARBA" id="ARBA00022884"/>
    </source>
</evidence>
<evidence type="ECO:0000256" key="6">
    <source>
        <dbReference type="ARBA" id="ARBA00022840"/>
    </source>
</evidence>
<dbReference type="GO" id="GO:0005524">
    <property type="term" value="F:ATP binding"/>
    <property type="evidence" value="ECO:0007669"/>
    <property type="project" value="UniProtKB-KW"/>
</dbReference>
<dbReference type="AlphaFoldDB" id="A0A6N7XH23"/>
<proteinExistence type="inferred from homology"/>
<keyword evidence="5 10" id="KW-0547">Nucleotide-binding</keyword>
<feature type="domain" description="tRNA-specific 2-thiouridylase MnmA-like C-terminal" evidence="11">
    <location>
        <begin position="281"/>
        <end position="356"/>
    </location>
</feature>
<feature type="binding site" evidence="10">
    <location>
        <position position="127"/>
    </location>
    <ligand>
        <name>ATP</name>
        <dbReference type="ChEBI" id="CHEBI:30616"/>
    </ligand>
</feature>
<dbReference type="InterPro" id="IPR014729">
    <property type="entry name" value="Rossmann-like_a/b/a_fold"/>
</dbReference>
<dbReference type="Pfam" id="PF20258">
    <property type="entry name" value="tRNA_Me_trans_C"/>
    <property type="match status" value="1"/>
</dbReference>
<evidence type="ECO:0000259" key="11">
    <source>
        <dbReference type="Pfam" id="PF20258"/>
    </source>
</evidence>
<gene>
    <name evidence="10 13" type="primary">mnmA</name>
    <name evidence="13" type="ORF">FYJ65_04050</name>
</gene>
<evidence type="ECO:0000256" key="5">
    <source>
        <dbReference type="ARBA" id="ARBA00022741"/>
    </source>
</evidence>
<dbReference type="NCBIfam" id="NF001138">
    <property type="entry name" value="PRK00143.1"/>
    <property type="match status" value="1"/>
</dbReference>
<feature type="binding site" evidence="10">
    <location>
        <begin position="8"/>
        <end position="15"/>
    </location>
    <ligand>
        <name>ATP</name>
        <dbReference type="ChEBI" id="CHEBI:30616"/>
    </ligand>
</feature>
<dbReference type="FunFam" id="2.40.30.10:FF:000023">
    <property type="entry name" value="tRNA-specific 2-thiouridylase MnmA"/>
    <property type="match status" value="1"/>
</dbReference>
<feature type="site" description="Interaction with tRNA" evidence="10">
    <location>
        <position position="128"/>
    </location>
</feature>
<dbReference type="GO" id="GO:0005737">
    <property type="term" value="C:cytoplasm"/>
    <property type="evidence" value="ECO:0007669"/>
    <property type="project" value="UniProtKB-SubCell"/>
</dbReference>
<feature type="active site" description="Cysteine persulfide intermediate" evidence="10">
    <location>
        <position position="201"/>
    </location>
</feature>
<keyword evidence="2 10" id="KW-0820">tRNA-binding</keyword>
<dbReference type="EC" id="2.8.1.13" evidence="10"/>
<evidence type="ECO:0000259" key="12">
    <source>
        <dbReference type="Pfam" id="PF20259"/>
    </source>
</evidence>
<keyword evidence="14" id="KW-1185">Reference proteome</keyword>
<comment type="catalytic activity">
    <reaction evidence="9 10">
        <text>S-sulfanyl-L-cysteinyl-[protein] + uridine(34) in tRNA + AH2 + ATP = 2-thiouridine(34) in tRNA + L-cysteinyl-[protein] + A + AMP + diphosphate + H(+)</text>
        <dbReference type="Rhea" id="RHEA:47032"/>
        <dbReference type="Rhea" id="RHEA-COMP:10131"/>
        <dbReference type="Rhea" id="RHEA-COMP:11726"/>
        <dbReference type="Rhea" id="RHEA-COMP:11727"/>
        <dbReference type="Rhea" id="RHEA-COMP:11728"/>
        <dbReference type="ChEBI" id="CHEBI:13193"/>
        <dbReference type="ChEBI" id="CHEBI:15378"/>
        <dbReference type="ChEBI" id="CHEBI:17499"/>
        <dbReference type="ChEBI" id="CHEBI:29950"/>
        <dbReference type="ChEBI" id="CHEBI:30616"/>
        <dbReference type="ChEBI" id="CHEBI:33019"/>
        <dbReference type="ChEBI" id="CHEBI:61963"/>
        <dbReference type="ChEBI" id="CHEBI:65315"/>
        <dbReference type="ChEBI" id="CHEBI:87170"/>
        <dbReference type="ChEBI" id="CHEBI:456215"/>
        <dbReference type="EC" id="2.8.1.13"/>
    </reaction>
</comment>
<organism evidence="13 14">
    <name type="scientific">Mogibacterium kristiansenii</name>
    <dbReference type="NCBI Taxonomy" id="2606708"/>
    <lineage>
        <taxon>Bacteria</taxon>
        <taxon>Bacillati</taxon>
        <taxon>Bacillota</taxon>
        <taxon>Clostridia</taxon>
        <taxon>Peptostreptococcales</taxon>
        <taxon>Anaerovoracaceae</taxon>
        <taxon>Mogibacterium</taxon>
    </lineage>
</organism>
<feature type="region of interest" description="Interaction with tRNA" evidence="10">
    <location>
        <begin position="307"/>
        <end position="308"/>
    </location>
</feature>
<dbReference type="Pfam" id="PF03054">
    <property type="entry name" value="tRNA_Me_trans"/>
    <property type="match status" value="1"/>
</dbReference>
<dbReference type="InterPro" id="IPR046884">
    <property type="entry name" value="MnmA-like_central"/>
</dbReference>
<protein>
    <recommendedName>
        <fullName evidence="10">tRNA-specific 2-thiouridylase MnmA</fullName>
        <ecNumber evidence="10">2.8.1.13</ecNumber>
    </recommendedName>
</protein>
<dbReference type="CDD" id="cd01998">
    <property type="entry name" value="MnmA_TRMU-like"/>
    <property type="match status" value="1"/>
</dbReference>
<dbReference type="NCBIfam" id="TIGR00420">
    <property type="entry name" value="trmU"/>
    <property type="match status" value="1"/>
</dbReference>
<dbReference type="Pfam" id="PF20259">
    <property type="entry name" value="tRNA_Me_trans_M"/>
    <property type="match status" value="1"/>
</dbReference>
<dbReference type="HAMAP" id="MF_00144">
    <property type="entry name" value="tRNA_thiouridyl_MnmA"/>
    <property type="match status" value="1"/>
</dbReference>
<comment type="similarity">
    <text evidence="10">Belongs to the MnmA/TRMU family.</text>
</comment>
<evidence type="ECO:0000256" key="3">
    <source>
        <dbReference type="ARBA" id="ARBA00022679"/>
    </source>
</evidence>
<evidence type="ECO:0000313" key="14">
    <source>
        <dbReference type="Proteomes" id="UP000469424"/>
    </source>
</evidence>
<dbReference type="GO" id="GO:0103016">
    <property type="term" value="F:tRNA-uridine 2-sulfurtransferase activity"/>
    <property type="evidence" value="ECO:0007669"/>
    <property type="project" value="UniProtKB-EC"/>
</dbReference>
<dbReference type="Gene3D" id="2.40.30.10">
    <property type="entry name" value="Translation factors"/>
    <property type="match status" value="1"/>
</dbReference>
<evidence type="ECO:0000256" key="4">
    <source>
        <dbReference type="ARBA" id="ARBA00022694"/>
    </source>
</evidence>
<name>A0A6N7XH23_9FIRM</name>
<keyword evidence="8" id="KW-1015">Disulfide bond</keyword>
<dbReference type="PANTHER" id="PTHR11933">
    <property type="entry name" value="TRNA 5-METHYLAMINOMETHYL-2-THIOURIDYLATE -METHYLTRANSFERASE"/>
    <property type="match status" value="1"/>
</dbReference>
<evidence type="ECO:0000256" key="1">
    <source>
        <dbReference type="ARBA" id="ARBA00022490"/>
    </source>
</evidence>
<evidence type="ECO:0000256" key="9">
    <source>
        <dbReference type="ARBA" id="ARBA00051542"/>
    </source>
</evidence>
<evidence type="ECO:0000256" key="2">
    <source>
        <dbReference type="ARBA" id="ARBA00022555"/>
    </source>
</evidence>
<dbReference type="Proteomes" id="UP000469424">
    <property type="component" value="Unassembled WGS sequence"/>
</dbReference>
<dbReference type="InterPro" id="IPR023382">
    <property type="entry name" value="MnmA-like_central_sf"/>
</dbReference>
<dbReference type="InterPro" id="IPR004506">
    <property type="entry name" value="MnmA-like"/>
</dbReference>
<dbReference type="FunFam" id="3.40.50.620:FF:000115">
    <property type="entry name" value="tRNA-specific 2-thiouridylase MnmA"/>
    <property type="match status" value="1"/>
</dbReference>
<feature type="site" description="Interaction with tRNA" evidence="10">
    <location>
        <position position="340"/>
    </location>
</feature>
<feature type="domain" description="tRNA-specific 2-thiouridylase MnmA-like central" evidence="12">
    <location>
        <begin position="211"/>
        <end position="274"/>
    </location>
</feature>
<keyword evidence="7 10" id="KW-0694">RNA-binding</keyword>
<feature type="region of interest" description="Interaction with tRNA" evidence="10">
    <location>
        <begin position="151"/>
        <end position="153"/>
    </location>
</feature>
<feature type="active site" description="Nucleophile" evidence="10">
    <location>
        <position position="103"/>
    </location>
</feature>
<comment type="caution">
    <text evidence="13">The sequence shown here is derived from an EMBL/GenBank/DDBJ whole genome shotgun (WGS) entry which is preliminary data.</text>
</comment>
<accession>A0A6N7XH23</accession>
<evidence type="ECO:0000256" key="10">
    <source>
        <dbReference type="HAMAP-Rule" id="MF_00144"/>
    </source>
</evidence>
<dbReference type="InterPro" id="IPR046885">
    <property type="entry name" value="MnmA-like_C"/>
</dbReference>
<keyword evidence="3 10" id="KW-0808">Transferase</keyword>
<keyword evidence="1 10" id="KW-0963">Cytoplasm</keyword>
<evidence type="ECO:0000313" key="13">
    <source>
        <dbReference type="EMBL" id="MST70518.1"/>
    </source>
</evidence>
<dbReference type="Gene3D" id="3.40.50.620">
    <property type="entry name" value="HUPs"/>
    <property type="match status" value="1"/>
</dbReference>
<dbReference type="PANTHER" id="PTHR11933:SF5">
    <property type="entry name" value="MITOCHONDRIAL TRNA-SPECIFIC 2-THIOURIDYLASE 1"/>
    <property type="match status" value="1"/>
</dbReference>
<dbReference type="GO" id="GO:0000049">
    <property type="term" value="F:tRNA binding"/>
    <property type="evidence" value="ECO:0007669"/>
    <property type="project" value="UniProtKB-KW"/>
</dbReference>
<comment type="subcellular location">
    <subcellularLocation>
        <location evidence="10">Cytoplasm</location>
    </subcellularLocation>
</comment>
<reference evidence="13 14" key="1">
    <citation type="submission" date="2019-08" db="EMBL/GenBank/DDBJ databases">
        <title>In-depth cultivation of the pig gut microbiome towards novel bacterial diversity and tailored functional studies.</title>
        <authorList>
            <person name="Wylensek D."/>
            <person name="Hitch T.C.A."/>
            <person name="Clavel T."/>
        </authorList>
    </citation>
    <scope>NUCLEOTIDE SEQUENCE [LARGE SCALE GENOMIC DNA]</scope>
    <source>
        <strain evidence="13 14">WCA-MUC-591-APC-4B</strain>
    </source>
</reference>
<dbReference type="SUPFAM" id="SSF52402">
    <property type="entry name" value="Adenine nucleotide alpha hydrolases-like"/>
    <property type="match status" value="1"/>
</dbReference>
<sequence>MSEKVLVAMSGGVDSSVAAYLIREAGYEATGVTMRLYDNETIGISSAKTCCSLDSINDAVSVANRLGIYFLVYDFREEFKKEVIQRFIDSYEQGITPNPCVECNRYLKFDHLYTAGKEIDQDYIATGHYAIIEQDRGTGRYLLKKSADLSKDQSYVLYSLTQDQLSRTLFPLGGLHKTETRRIAEEQGFINAEKRDSQDICFIPDGDYAGFIEKYTGRTYPSGYFTDREGNILGEHRGIIHYTIGQRKGLGLALKKPMYVQELDMERNRVILGDNADLFTREFDAKDFNWIATDTPASDIRAKARIRYKHKEADATIVPTGPDTVHVIFDEPQRAITRGQSVVLYDGDYVIGGGTIC</sequence>
<dbReference type="Gene3D" id="2.30.30.280">
    <property type="entry name" value="Adenine nucleotide alpha hydrolases-like domains"/>
    <property type="match status" value="1"/>
</dbReference>
<keyword evidence="4 10" id="KW-0819">tRNA processing</keyword>
<dbReference type="GO" id="GO:0002143">
    <property type="term" value="P:tRNA wobble position uridine thiolation"/>
    <property type="evidence" value="ECO:0007669"/>
    <property type="project" value="TreeGrafter"/>
</dbReference>
<dbReference type="EMBL" id="VUNA01000006">
    <property type="protein sequence ID" value="MST70518.1"/>
    <property type="molecule type" value="Genomic_DNA"/>
</dbReference>
<feature type="binding site" evidence="10">
    <location>
        <position position="34"/>
    </location>
    <ligand>
        <name>ATP</name>
        <dbReference type="ChEBI" id="CHEBI:30616"/>
    </ligand>
</feature>
<comment type="function">
    <text evidence="10">Catalyzes the 2-thiolation of uridine at the wobble position (U34) of tRNA, leading to the formation of s(2)U34.</text>
</comment>
<comment type="caution">
    <text evidence="10">Lacks conserved residue(s) required for the propagation of feature annotation.</text>
</comment>